<evidence type="ECO:0000313" key="6">
    <source>
        <dbReference type="Proteomes" id="UP001589789"/>
    </source>
</evidence>
<keyword evidence="2" id="KW-0238">DNA-binding</keyword>
<dbReference type="Proteomes" id="UP001589789">
    <property type="component" value="Unassembled WGS sequence"/>
</dbReference>
<dbReference type="EMBL" id="JBHLVZ010000011">
    <property type="protein sequence ID" value="MFC0385694.1"/>
    <property type="molecule type" value="Genomic_DNA"/>
</dbReference>
<evidence type="ECO:0000256" key="2">
    <source>
        <dbReference type="ARBA" id="ARBA00023125"/>
    </source>
</evidence>
<dbReference type="SUPFAM" id="SSF48008">
    <property type="entry name" value="GntR ligand-binding domain-like"/>
    <property type="match status" value="1"/>
</dbReference>
<dbReference type="SUPFAM" id="SSF46785">
    <property type="entry name" value="Winged helix' DNA-binding domain"/>
    <property type="match status" value="1"/>
</dbReference>
<dbReference type="InterPro" id="IPR008920">
    <property type="entry name" value="TF_FadR/GntR_C"/>
</dbReference>
<keyword evidence="6" id="KW-1185">Reference proteome</keyword>
<dbReference type="InterPro" id="IPR036390">
    <property type="entry name" value="WH_DNA-bd_sf"/>
</dbReference>
<evidence type="ECO:0000313" key="5">
    <source>
        <dbReference type="EMBL" id="MFC0385694.1"/>
    </source>
</evidence>
<dbReference type="SMART" id="SM00895">
    <property type="entry name" value="FCD"/>
    <property type="match status" value="1"/>
</dbReference>
<dbReference type="RefSeq" id="WP_377049842.1">
    <property type="nucleotide sequence ID" value="NZ_JBHLVZ010000011.1"/>
</dbReference>
<name>A0ABV6IR28_9PROT</name>
<gene>
    <name evidence="5" type="ORF">ACFFIC_09005</name>
</gene>
<evidence type="ECO:0000259" key="4">
    <source>
        <dbReference type="PROSITE" id="PS50949"/>
    </source>
</evidence>
<dbReference type="SMART" id="SM00345">
    <property type="entry name" value="HTH_GNTR"/>
    <property type="match status" value="1"/>
</dbReference>
<keyword evidence="1" id="KW-0805">Transcription regulation</keyword>
<feature type="domain" description="HTH gntR-type" evidence="4">
    <location>
        <begin position="2"/>
        <end position="69"/>
    </location>
</feature>
<protein>
    <submittedName>
        <fullName evidence="5">GntR family transcriptional regulator</fullName>
    </submittedName>
</protein>
<dbReference type="InterPro" id="IPR011711">
    <property type="entry name" value="GntR_C"/>
</dbReference>
<dbReference type="InterPro" id="IPR036388">
    <property type="entry name" value="WH-like_DNA-bd_sf"/>
</dbReference>
<dbReference type="Gene3D" id="1.10.10.10">
    <property type="entry name" value="Winged helix-like DNA-binding domain superfamily/Winged helix DNA-binding domain"/>
    <property type="match status" value="1"/>
</dbReference>
<reference evidence="5 6" key="1">
    <citation type="submission" date="2024-09" db="EMBL/GenBank/DDBJ databases">
        <authorList>
            <person name="Sun Q."/>
            <person name="Mori K."/>
        </authorList>
    </citation>
    <scope>NUCLEOTIDE SEQUENCE [LARGE SCALE GENOMIC DNA]</scope>
    <source>
        <strain evidence="5 6">CCM 7468</strain>
    </source>
</reference>
<dbReference type="Pfam" id="PF00392">
    <property type="entry name" value="GntR"/>
    <property type="match status" value="1"/>
</dbReference>
<sequence>MTAPEPEIVQALQEEIIFGRLRPGTRLVEDALLARFGVSRHYVRQALDRLERLGLAVGERNKGFTVRSLSPVEVEQIYEVRELVQRQAALRIPLPAPPDLIEVLNTINAEFAGYMEARDLRGVHDANDRFHLRLFGACGNDHLLSTIRHYMRLSLPVRAKTLADADSLRISYEQHRLMIQMLHGRDNWVIAQLCVDHLQPSKTEYLTRADLRDTCAA</sequence>
<dbReference type="Gene3D" id="1.20.120.530">
    <property type="entry name" value="GntR ligand-binding domain-like"/>
    <property type="match status" value="1"/>
</dbReference>
<dbReference type="PROSITE" id="PS50949">
    <property type="entry name" value="HTH_GNTR"/>
    <property type="match status" value="1"/>
</dbReference>
<dbReference type="Pfam" id="PF07729">
    <property type="entry name" value="FCD"/>
    <property type="match status" value="1"/>
</dbReference>
<dbReference type="CDD" id="cd07377">
    <property type="entry name" value="WHTH_GntR"/>
    <property type="match status" value="1"/>
</dbReference>
<evidence type="ECO:0000256" key="1">
    <source>
        <dbReference type="ARBA" id="ARBA00023015"/>
    </source>
</evidence>
<keyword evidence="3" id="KW-0804">Transcription</keyword>
<dbReference type="PANTHER" id="PTHR43537">
    <property type="entry name" value="TRANSCRIPTIONAL REGULATOR, GNTR FAMILY"/>
    <property type="match status" value="1"/>
</dbReference>
<accession>A0ABV6IR28</accession>
<dbReference type="PANTHER" id="PTHR43537:SF49">
    <property type="entry name" value="TRANSCRIPTIONAL REGULATORY PROTEIN"/>
    <property type="match status" value="1"/>
</dbReference>
<comment type="caution">
    <text evidence="5">The sequence shown here is derived from an EMBL/GenBank/DDBJ whole genome shotgun (WGS) entry which is preliminary data.</text>
</comment>
<evidence type="ECO:0000256" key="3">
    <source>
        <dbReference type="ARBA" id="ARBA00023163"/>
    </source>
</evidence>
<proteinExistence type="predicted"/>
<organism evidence="5 6">
    <name type="scientific">Muricoccus vinaceus</name>
    <dbReference type="NCBI Taxonomy" id="424704"/>
    <lineage>
        <taxon>Bacteria</taxon>
        <taxon>Pseudomonadati</taxon>
        <taxon>Pseudomonadota</taxon>
        <taxon>Alphaproteobacteria</taxon>
        <taxon>Acetobacterales</taxon>
        <taxon>Roseomonadaceae</taxon>
        <taxon>Muricoccus</taxon>
    </lineage>
</organism>
<dbReference type="InterPro" id="IPR000524">
    <property type="entry name" value="Tscrpt_reg_HTH_GntR"/>
</dbReference>